<dbReference type="Proteomes" id="UP000824260">
    <property type="component" value="Unassembled WGS sequence"/>
</dbReference>
<keyword evidence="2" id="KW-1003">Cell membrane</keyword>
<dbReference type="AlphaFoldDB" id="A0A9D0ZPI6"/>
<evidence type="ECO:0000256" key="5">
    <source>
        <dbReference type="ARBA" id="ARBA00023136"/>
    </source>
</evidence>
<dbReference type="PANTHER" id="PTHR32196">
    <property type="entry name" value="ABC TRANSPORTER PERMEASE PROTEIN YPHD-RELATED-RELATED"/>
    <property type="match status" value="1"/>
</dbReference>
<keyword evidence="3 6" id="KW-0812">Transmembrane</keyword>
<evidence type="ECO:0000313" key="8">
    <source>
        <dbReference type="Proteomes" id="UP000824260"/>
    </source>
</evidence>
<dbReference type="CDD" id="cd06579">
    <property type="entry name" value="TM_PBP1_transp_AraH_like"/>
    <property type="match status" value="1"/>
</dbReference>
<feature type="transmembrane region" description="Helical" evidence="6">
    <location>
        <begin position="48"/>
        <end position="66"/>
    </location>
</feature>
<dbReference type="GO" id="GO:0005886">
    <property type="term" value="C:plasma membrane"/>
    <property type="evidence" value="ECO:0007669"/>
    <property type="project" value="UniProtKB-SubCell"/>
</dbReference>
<dbReference type="EMBL" id="DVFZ01000122">
    <property type="protein sequence ID" value="HIQ84056.1"/>
    <property type="molecule type" value="Genomic_DNA"/>
</dbReference>
<name>A0A9D0ZPI6_9FIRM</name>
<sequence length="342" mass="36157">MTTQAHKGKRSLTKTLGNYSFILIFAFILIAYLIINAGATTLNGVMNILRHSAVVGIMAFGMGLVIITGGIDLSVGSMLSLIGGLGVVAFNASNSVILTFLTVVLVGCVLGFFNGILIGKVKMPPFIVTLATMLIYRSVAQYYLRTLRLSIYNMDATLSAFDSFYDFGQYKVFGVIPMAGVIMILVTVIMVFVSTCTKYGKSVYAVGSNEKAARLAGINVEWTHVSVYTITGALCGISGFMWLAMNGSVDPATIGQSNEMYAIAAVVIGGISMSGGKGKLLGVLFGAMSYTIIDKIISSLGLDALINDTIKGSILLLAVFVQIAIPAIRSKFQRVKPAGSAG</sequence>
<evidence type="ECO:0000256" key="3">
    <source>
        <dbReference type="ARBA" id="ARBA00022692"/>
    </source>
</evidence>
<dbReference type="InterPro" id="IPR001851">
    <property type="entry name" value="ABC_transp_permease"/>
</dbReference>
<reference evidence="7" key="1">
    <citation type="submission" date="2020-10" db="EMBL/GenBank/DDBJ databases">
        <authorList>
            <person name="Gilroy R."/>
        </authorList>
    </citation>
    <scope>NUCLEOTIDE SEQUENCE</scope>
    <source>
        <strain evidence="7">ChiSjej6B24-2974</strain>
    </source>
</reference>
<reference evidence="7" key="2">
    <citation type="journal article" date="2021" name="PeerJ">
        <title>Extensive microbial diversity within the chicken gut microbiome revealed by metagenomics and culture.</title>
        <authorList>
            <person name="Gilroy R."/>
            <person name="Ravi A."/>
            <person name="Getino M."/>
            <person name="Pursley I."/>
            <person name="Horton D.L."/>
            <person name="Alikhan N.F."/>
            <person name="Baker D."/>
            <person name="Gharbi K."/>
            <person name="Hall N."/>
            <person name="Watson M."/>
            <person name="Adriaenssens E.M."/>
            <person name="Foster-Nyarko E."/>
            <person name="Jarju S."/>
            <person name="Secka A."/>
            <person name="Antonio M."/>
            <person name="Oren A."/>
            <person name="Chaudhuri R.R."/>
            <person name="La Ragione R."/>
            <person name="Hildebrand F."/>
            <person name="Pallen M.J."/>
        </authorList>
    </citation>
    <scope>NUCLEOTIDE SEQUENCE</scope>
    <source>
        <strain evidence="7">ChiSjej6B24-2974</strain>
    </source>
</reference>
<accession>A0A9D0ZPI6</accession>
<keyword evidence="5 6" id="KW-0472">Membrane</keyword>
<feature type="transmembrane region" description="Helical" evidence="6">
    <location>
        <begin position="126"/>
        <end position="144"/>
    </location>
</feature>
<keyword evidence="4 6" id="KW-1133">Transmembrane helix</keyword>
<organism evidence="7 8">
    <name type="scientific">Candidatus Pullichristensenella stercorigallinarum</name>
    <dbReference type="NCBI Taxonomy" id="2840909"/>
    <lineage>
        <taxon>Bacteria</taxon>
        <taxon>Bacillati</taxon>
        <taxon>Bacillota</taxon>
        <taxon>Clostridia</taxon>
        <taxon>Candidatus Pullichristensenella</taxon>
    </lineage>
</organism>
<comment type="subcellular location">
    <subcellularLocation>
        <location evidence="1">Cell membrane</location>
        <topology evidence="1">Multi-pass membrane protein</topology>
    </subcellularLocation>
</comment>
<feature type="transmembrane region" description="Helical" evidence="6">
    <location>
        <begin position="21"/>
        <end position="42"/>
    </location>
</feature>
<evidence type="ECO:0000256" key="2">
    <source>
        <dbReference type="ARBA" id="ARBA00022475"/>
    </source>
</evidence>
<dbReference type="GO" id="GO:0022857">
    <property type="term" value="F:transmembrane transporter activity"/>
    <property type="evidence" value="ECO:0007669"/>
    <property type="project" value="InterPro"/>
</dbReference>
<protein>
    <submittedName>
        <fullName evidence="7">ABC transporter permease</fullName>
    </submittedName>
</protein>
<dbReference type="Pfam" id="PF02653">
    <property type="entry name" value="BPD_transp_2"/>
    <property type="match status" value="1"/>
</dbReference>
<evidence type="ECO:0000256" key="1">
    <source>
        <dbReference type="ARBA" id="ARBA00004651"/>
    </source>
</evidence>
<proteinExistence type="predicted"/>
<feature type="transmembrane region" description="Helical" evidence="6">
    <location>
        <begin position="96"/>
        <end position="119"/>
    </location>
</feature>
<evidence type="ECO:0000313" key="7">
    <source>
        <dbReference type="EMBL" id="HIQ84056.1"/>
    </source>
</evidence>
<feature type="transmembrane region" description="Helical" evidence="6">
    <location>
        <begin position="172"/>
        <end position="193"/>
    </location>
</feature>
<evidence type="ECO:0000256" key="6">
    <source>
        <dbReference type="SAM" id="Phobius"/>
    </source>
</evidence>
<comment type="caution">
    <text evidence="7">The sequence shown here is derived from an EMBL/GenBank/DDBJ whole genome shotgun (WGS) entry which is preliminary data.</text>
</comment>
<gene>
    <name evidence="7" type="ORF">IAA52_13280</name>
</gene>
<evidence type="ECO:0000256" key="4">
    <source>
        <dbReference type="ARBA" id="ARBA00022989"/>
    </source>
</evidence>